<proteinExistence type="predicted"/>
<feature type="transmembrane region" description="Helical" evidence="1">
    <location>
        <begin position="33"/>
        <end position="54"/>
    </location>
</feature>
<evidence type="ECO:0000313" key="3">
    <source>
        <dbReference type="Proteomes" id="UP001058860"/>
    </source>
</evidence>
<dbReference type="EMBL" id="CP088295">
    <property type="protein sequence ID" value="UUY01927.1"/>
    <property type="molecule type" value="Genomic_DNA"/>
</dbReference>
<keyword evidence="1" id="KW-1133">Transmembrane helix</keyword>
<dbReference type="Proteomes" id="UP001058860">
    <property type="component" value="Chromosome"/>
</dbReference>
<gene>
    <name evidence="2" type="ORF">LRS13_14470</name>
</gene>
<sequence length="170" mass="18355">MPLAIVWSAFMAEPEKILEHPNRETAASKSTRAIVIALLLISAFLVAVITVGGWDVLTGGRNLQIVYVAIYLLLAYYVSQWRSGMLPLTAALAAILLIFAAVAAPAWFARDADGFTDPMLSAGLLGLLTAVLIPVQLLLIAFAMRGFSQQWHVEVERMPDGSTRSASAWA</sequence>
<keyword evidence="3" id="KW-1185">Reference proteome</keyword>
<reference evidence="3" key="1">
    <citation type="submission" date="2021-11" db="EMBL/GenBank/DDBJ databases">
        <title>Cultivation dependent microbiological survey of springs from the worlds oldest radium mine currently devoted to the extraction of radon-saturated water.</title>
        <authorList>
            <person name="Kapinusova G."/>
            <person name="Smrhova T."/>
            <person name="Strejcek M."/>
            <person name="Suman J."/>
            <person name="Jani K."/>
            <person name="Pajer P."/>
            <person name="Uhlik O."/>
        </authorList>
    </citation>
    <scope>NUCLEOTIDE SEQUENCE [LARGE SCALE GENOMIC DNA]</scope>
    <source>
        <strain evidence="3">J379</strain>
    </source>
</reference>
<protein>
    <submittedName>
        <fullName evidence="2">Uncharacterized protein</fullName>
    </submittedName>
</protein>
<organism evidence="2 3">
    <name type="scientific">Svornostia abyssi</name>
    <dbReference type="NCBI Taxonomy" id="2898438"/>
    <lineage>
        <taxon>Bacteria</taxon>
        <taxon>Bacillati</taxon>
        <taxon>Actinomycetota</taxon>
        <taxon>Thermoleophilia</taxon>
        <taxon>Solirubrobacterales</taxon>
        <taxon>Baekduiaceae</taxon>
        <taxon>Svornostia</taxon>
    </lineage>
</organism>
<dbReference type="RefSeq" id="WP_353862468.1">
    <property type="nucleotide sequence ID" value="NZ_CP088295.1"/>
</dbReference>
<feature type="transmembrane region" description="Helical" evidence="1">
    <location>
        <begin position="60"/>
        <end position="78"/>
    </location>
</feature>
<name>A0ABY5PBR9_9ACTN</name>
<feature type="transmembrane region" description="Helical" evidence="1">
    <location>
        <begin position="120"/>
        <end position="142"/>
    </location>
</feature>
<accession>A0ABY5PBR9</accession>
<feature type="transmembrane region" description="Helical" evidence="1">
    <location>
        <begin position="85"/>
        <end position="108"/>
    </location>
</feature>
<evidence type="ECO:0000256" key="1">
    <source>
        <dbReference type="SAM" id="Phobius"/>
    </source>
</evidence>
<keyword evidence="1" id="KW-0472">Membrane</keyword>
<evidence type="ECO:0000313" key="2">
    <source>
        <dbReference type="EMBL" id="UUY01927.1"/>
    </source>
</evidence>
<keyword evidence="1" id="KW-0812">Transmembrane</keyword>